<dbReference type="RefSeq" id="XP_008689064.2">
    <property type="nucleotide sequence ID" value="XM_008690842.2"/>
</dbReference>
<dbReference type="PANTHER" id="PTHR11505">
    <property type="entry name" value="L1 TRANSPOSABLE ELEMENT-RELATED"/>
    <property type="match status" value="1"/>
</dbReference>
<proteinExistence type="inferred from homology"/>
<accession>A0A384C3R0</accession>
<dbReference type="OrthoDB" id="9909646at2759"/>
<keyword evidence="1" id="KW-0597">Phosphoprotein</keyword>
<dbReference type="FunFam" id="3.30.250.20:FF:000002">
    <property type="entry name" value="LINE1 type transposase domain containing 1"/>
    <property type="match status" value="2"/>
</dbReference>
<evidence type="ECO:0000259" key="7">
    <source>
        <dbReference type="Pfam" id="PF02994"/>
    </source>
</evidence>
<dbReference type="Gene3D" id="3.30.250.20">
    <property type="entry name" value="L1 transposable element, C-terminal domain"/>
    <property type="match status" value="2"/>
</dbReference>
<dbReference type="Gene3D" id="3.30.70.1820">
    <property type="entry name" value="L1 transposable element, RRM domain"/>
    <property type="match status" value="1"/>
</dbReference>
<feature type="region of interest" description="Disordered" evidence="6">
    <location>
        <begin position="654"/>
        <end position="726"/>
    </location>
</feature>
<dbReference type="InterPro" id="IPR043636">
    <property type="entry name" value="L1_RRM_dom"/>
</dbReference>
<evidence type="ECO:0000313" key="9">
    <source>
        <dbReference type="Proteomes" id="UP000261680"/>
    </source>
</evidence>
<keyword evidence="9" id="KW-1185">Reference proteome</keyword>
<feature type="coiled-coil region" evidence="5">
    <location>
        <begin position="936"/>
        <end position="977"/>
    </location>
</feature>
<feature type="domain" description="L1 transposable element dsRBD-like" evidence="8">
    <location>
        <begin position="538"/>
        <end position="600"/>
    </location>
</feature>
<dbReference type="InterPro" id="IPR004244">
    <property type="entry name" value="Transposase_22"/>
</dbReference>
<sequence>MTSSAGRMSELWRSHLATFVNKKVNIILAAVGGLVLTMTKLHCLEISAFPLPKLDPFAWPLTLSSKSLGMEFSPQLSPPAPFIQAPSRTCTLEESSCWNLSFSCVSYIKLLLHGDKCAKTTSCSAEDFFQVNGLHWLSCSSEVFNENCCVVQWKLLDMEPLNVNFLLFCADCSIGIQIRGTCSLGLLNCNRSLVRRVAEVLKLRGKSYPVDSTPCFLLVALIKFQVILPDAYYSLVGSFSLAWSVPASILAMWLLLISQVQCELLLWGSLPGIPVHQMTPGVDTPDPRPFNNVSTMSIVESEIGRLAKKQENSTHRERIQLIETDQEMPQVLDLKCKDMSAVMLMKFKGLMENLDLMVEEIRESLKKDLKEILGVESKIPEVKNINNSSIKKEWPQIKGLATQKTGLVEKIEGANSEIDEDTENLTFKRKEVSELSSKLDKAEEYSVDQGKELSCDESQNDKVVESVEEAVSNIDNTWGERSLHTEVTQENRGEDELVKEEREEKIIQNLKNKEKILKTSREDEGAVLTLVADFSSATLDISKQWSNIFNILRENDFEPKVLCQVKLTFKCDDEVRTFSDLQSLSNFISQKPLMNELLKDVLPQKEKIKKGRRYGIQEKVEKTLLDLKHGVEGEASDGLSFLFVKEVKFAEPEVKNLETQEEESSELEEEGEETSELDEEETSGLDEEEEETSGLDEEEEETSGLEDEGEEEASLLREEEGSTFQHHSVVNTKCGVEEKNSNGLEIVLIKEVEDSEPEEEEGSEWEMEVVLSWEEGEDSEVENVKTASQIEKKEASDGLKEIAYDYLARDVEKKKLVKHRMLQKTQNKEETAMPRNQGAGTVCPTLPLASPLKSLEISSDKLKRHLSTNLSTPSGITKFLRKTEKERHKTLLTDEQTSKETDLIQETEESFRRNVINNFRDLQEEVANIKNYFPEVLEIKNSVDVLNSRIDRLEERMDNLEDRIEEFSKDTMQMAKQIINKERSRDIEDRSRSCNIRLIGIPEKDNKENGAEEIIKEIIEANFPELKDSSLEVVSAYRIPSKIDEKRLTPRHILVKFGNSSDKEKILKASRKREITYRGTRIRLTADLSLDTLDARSQWSSVIKVLQAKGFTPRILYPAKLAFDFEGKTKTFFDIEEFTKFVSCIPSLKELLEDVL</sequence>
<dbReference type="InterPro" id="IPR035300">
    <property type="entry name" value="L1_dsRBD"/>
</dbReference>
<evidence type="ECO:0000256" key="3">
    <source>
        <dbReference type="ARBA" id="ARBA00073056"/>
    </source>
</evidence>
<dbReference type="Pfam" id="PF17490">
    <property type="entry name" value="Tnp_22_dsRBD"/>
    <property type="match status" value="2"/>
</dbReference>
<reference evidence="10" key="1">
    <citation type="submission" date="2025-08" db="UniProtKB">
        <authorList>
            <consortium name="RefSeq"/>
        </authorList>
    </citation>
    <scope>IDENTIFICATION</scope>
    <source>
        <tissue evidence="10">Whole blood</tissue>
    </source>
</reference>
<evidence type="ECO:0000256" key="4">
    <source>
        <dbReference type="ARBA" id="ARBA00080263"/>
    </source>
</evidence>
<organism evidence="9 10">
    <name type="scientific">Ursus maritimus</name>
    <name type="common">Polar bear</name>
    <name type="synonym">Thalarctos maritimus</name>
    <dbReference type="NCBI Taxonomy" id="29073"/>
    <lineage>
        <taxon>Eukaryota</taxon>
        <taxon>Metazoa</taxon>
        <taxon>Chordata</taxon>
        <taxon>Craniata</taxon>
        <taxon>Vertebrata</taxon>
        <taxon>Euteleostomi</taxon>
        <taxon>Mammalia</taxon>
        <taxon>Eutheria</taxon>
        <taxon>Laurasiatheria</taxon>
        <taxon>Carnivora</taxon>
        <taxon>Caniformia</taxon>
        <taxon>Ursidae</taxon>
        <taxon>Ursus</taxon>
    </lineage>
</organism>
<feature type="domain" description="L1 transposable element dsRBD-like" evidence="8">
    <location>
        <begin position="1091"/>
        <end position="1153"/>
    </location>
</feature>
<protein>
    <recommendedName>
        <fullName evidence="3">LINE-1 type transposase domain-containing protein 1</fullName>
    </recommendedName>
    <alternativeName>
        <fullName evidence="4">ES cell-associated protein 11</fullName>
    </alternativeName>
</protein>
<dbReference type="Pfam" id="PF02994">
    <property type="entry name" value="Transposase_22"/>
    <property type="match status" value="1"/>
</dbReference>
<dbReference type="GeneID" id="103663147"/>
<dbReference type="FunFam" id="3.30.70.1820:FF:000002">
    <property type="entry name" value="LINE-1 retrotransposable element ORF1 protein"/>
    <property type="match status" value="1"/>
</dbReference>
<evidence type="ECO:0000259" key="8">
    <source>
        <dbReference type="Pfam" id="PF17490"/>
    </source>
</evidence>
<evidence type="ECO:0000256" key="1">
    <source>
        <dbReference type="ARBA" id="ARBA00022553"/>
    </source>
</evidence>
<gene>
    <name evidence="10" type="primary">L1TD1</name>
</gene>
<dbReference type="CTD" id="54596"/>
<feature type="compositionally biased region" description="Acidic residues" evidence="6">
    <location>
        <begin position="659"/>
        <end position="713"/>
    </location>
</feature>
<evidence type="ECO:0000256" key="5">
    <source>
        <dbReference type="SAM" id="Coils"/>
    </source>
</evidence>
<evidence type="ECO:0000313" key="10">
    <source>
        <dbReference type="RefSeq" id="XP_008689064.2"/>
    </source>
</evidence>
<feature type="domain" description="L1 transposable element RRM" evidence="7">
    <location>
        <begin position="994"/>
        <end position="1087"/>
    </location>
</feature>
<evidence type="ECO:0000256" key="6">
    <source>
        <dbReference type="SAM" id="MobiDB-lite"/>
    </source>
</evidence>
<dbReference type="InterPro" id="IPR042566">
    <property type="entry name" value="L1_C"/>
</dbReference>
<dbReference type="STRING" id="29073.ENSUMAP00000020377"/>
<keyword evidence="5" id="KW-0175">Coiled coil</keyword>
<comment type="similarity">
    <text evidence="2">Belongs to the transposase 22 family.</text>
</comment>
<name>A0A384C3R0_URSMA</name>
<dbReference type="KEGG" id="umr:103663147"/>
<dbReference type="AlphaFoldDB" id="A0A384C3R0"/>
<evidence type="ECO:0000256" key="2">
    <source>
        <dbReference type="ARBA" id="ARBA00061640"/>
    </source>
</evidence>
<dbReference type="Proteomes" id="UP000261680">
    <property type="component" value="Unplaced"/>
</dbReference>